<dbReference type="EMBL" id="AWFK01000008">
    <property type="protein sequence ID" value="KOA49507.1"/>
    <property type="molecule type" value="Genomic_DNA"/>
</dbReference>
<reference evidence="2 3" key="1">
    <citation type="journal article" date="2015" name="Int J Genomics">
        <title>Comparative Genomics Revealed Genetic Diversity and Species/Strain-Level Differences in Carbohydrate Metabolism of Three Probiotic Bifidobacterial Species.</title>
        <authorList>
            <person name="Odamaki T."/>
            <person name="Horigome A."/>
            <person name="Sugahara H."/>
            <person name="Hashikura N."/>
            <person name="Minami J."/>
            <person name="Xiao J.Z."/>
            <person name="Abe F."/>
        </authorList>
    </citation>
    <scope>NUCLEOTIDE SEQUENCE [LARGE SCALE GENOMIC DNA]</scope>
    <source>
        <strain evidence="2 3">MCC 0483</strain>
    </source>
</reference>
<dbReference type="Proteomes" id="UP000037239">
    <property type="component" value="Unassembled WGS sequence"/>
</dbReference>
<comment type="caution">
    <text evidence="2">The sequence shown here is derived from an EMBL/GenBank/DDBJ whole genome shotgun (WGS) entry which is preliminary data.</text>
</comment>
<keyword evidence="1" id="KW-0472">Membrane</keyword>
<evidence type="ECO:0008006" key="4">
    <source>
        <dbReference type="Google" id="ProtNLM"/>
    </source>
</evidence>
<accession>A0AB34T8H1</accession>
<evidence type="ECO:0000256" key="1">
    <source>
        <dbReference type="SAM" id="Phobius"/>
    </source>
</evidence>
<feature type="transmembrane region" description="Helical" evidence="1">
    <location>
        <begin position="110"/>
        <end position="129"/>
    </location>
</feature>
<keyword evidence="1" id="KW-1133">Transmembrane helix</keyword>
<feature type="transmembrane region" description="Helical" evidence="1">
    <location>
        <begin position="79"/>
        <end position="98"/>
    </location>
</feature>
<gene>
    <name evidence="2" type="ORF">BAAM0483_05010</name>
</gene>
<evidence type="ECO:0000313" key="2">
    <source>
        <dbReference type="EMBL" id="KOA49507.1"/>
    </source>
</evidence>
<name>A0AB34T8H1_9BIFI</name>
<proteinExistence type="predicted"/>
<evidence type="ECO:0000313" key="3">
    <source>
        <dbReference type="Proteomes" id="UP000037239"/>
    </source>
</evidence>
<keyword evidence="1" id="KW-0812">Transmembrane</keyword>
<dbReference type="AlphaFoldDB" id="A0AB34T8H1"/>
<organism evidence="2 3">
    <name type="scientific">Bifidobacterium animalis subsp. animalis MCC 0483</name>
    <dbReference type="NCBI Taxonomy" id="1365955"/>
    <lineage>
        <taxon>Bacteria</taxon>
        <taxon>Bacillati</taxon>
        <taxon>Actinomycetota</taxon>
        <taxon>Actinomycetes</taxon>
        <taxon>Bifidobacteriales</taxon>
        <taxon>Bifidobacteriaceae</taxon>
        <taxon>Bifidobacterium</taxon>
    </lineage>
</organism>
<protein>
    <recommendedName>
        <fullName evidence="4">Conjugal transfer protein</fullName>
    </recommendedName>
</protein>
<sequence>MATTLENRTDGLIDYITNLFKAVPLNVEGMFLSMGNGLWSAGAKLLQQSSGAEAGVVSKMGAASNKIVGSFYTGLTGDWVIPGMITVFVCLAAIFAVFRGQGIMVLLKRVMAFACGIALFLSIGAKHSSGER</sequence>